<feature type="region of interest" description="Disordered" evidence="7">
    <location>
        <begin position="1"/>
        <end position="152"/>
    </location>
</feature>
<dbReference type="GO" id="GO:0008270">
    <property type="term" value="F:zinc ion binding"/>
    <property type="evidence" value="ECO:0007669"/>
    <property type="project" value="InterPro"/>
</dbReference>
<dbReference type="AlphaFoldDB" id="A0A1E3NRF0"/>
<gene>
    <name evidence="9" type="ORF">PICMEDRAFT_85366</name>
</gene>
<dbReference type="RefSeq" id="XP_019019773.1">
    <property type="nucleotide sequence ID" value="XM_019165014.1"/>
</dbReference>
<keyword evidence="2" id="KW-0862">Zinc</keyword>
<keyword evidence="10" id="KW-1185">Reference proteome</keyword>
<dbReference type="InterPro" id="IPR036864">
    <property type="entry name" value="Zn2-C6_fun-type_DNA-bd_sf"/>
</dbReference>
<evidence type="ECO:0000313" key="9">
    <source>
        <dbReference type="EMBL" id="ODQ48660.1"/>
    </source>
</evidence>
<evidence type="ECO:0000313" key="10">
    <source>
        <dbReference type="Proteomes" id="UP000094455"/>
    </source>
</evidence>
<evidence type="ECO:0000256" key="2">
    <source>
        <dbReference type="ARBA" id="ARBA00022833"/>
    </source>
</evidence>
<keyword evidence="6" id="KW-0539">Nucleus</keyword>
<feature type="compositionally biased region" description="Low complexity" evidence="7">
    <location>
        <begin position="255"/>
        <end position="267"/>
    </location>
</feature>
<feature type="compositionally biased region" description="Low complexity" evidence="7">
    <location>
        <begin position="340"/>
        <end position="351"/>
    </location>
</feature>
<feature type="domain" description="Zn(2)-C6 fungal-type" evidence="8">
    <location>
        <begin position="152"/>
        <end position="190"/>
    </location>
</feature>
<feature type="compositionally biased region" description="Low complexity" evidence="7">
    <location>
        <begin position="207"/>
        <end position="216"/>
    </location>
</feature>
<dbReference type="PROSITE" id="PS50048">
    <property type="entry name" value="ZN2_CY6_FUNGAL_2"/>
    <property type="match status" value="1"/>
</dbReference>
<dbReference type="Pfam" id="PF00172">
    <property type="entry name" value="Zn_clus"/>
    <property type="match status" value="1"/>
</dbReference>
<feature type="region of interest" description="Disordered" evidence="7">
    <location>
        <begin position="328"/>
        <end position="351"/>
    </location>
</feature>
<proteinExistence type="predicted"/>
<feature type="compositionally biased region" description="Polar residues" evidence="7">
    <location>
        <begin position="34"/>
        <end position="58"/>
    </location>
</feature>
<dbReference type="Gene3D" id="4.10.240.10">
    <property type="entry name" value="Zn(2)-C6 fungal-type DNA-binding domain"/>
    <property type="match status" value="1"/>
</dbReference>
<evidence type="ECO:0000259" key="8">
    <source>
        <dbReference type="PROSITE" id="PS50048"/>
    </source>
</evidence>
<dbReference type="Proteomes" id="UP000094455">
    <property type="component" value="Unassembled WGS sequence"/>
</dbReference>
<evidence type="ECO:0000256" key="3">
    <source>
        <dbReference type="ARBA" id="ARBA00023015"/>
    </source>
</evidence>
<dbReference type="PANTHER" id="PTHR31668:SF26">
    <property type="entry name" value="GLUCOSE TRANSPORT TRANSCRIPTION REGULATOR RGT1-RELATED"/>
    <property type="match status" value="1"/>
</dbReference>
<feature type="compositionally biased region" description="Acidic residues" evidence="7">
    <location>
        <begin position="73"/>
        <end position="97"/>
    </location>
</feature>
<dbReference type="EMBL" id="KV454001">
    <property type="protein sequence ID" value="ODQ48660.1"/>
    <property type="molecule type" value="Genomic_DNA"/>
</dbReference>
<keyword evidence="1" id="KW-0479">Metal-binding</keyword>
<feature type="compositionally biased region" description="Basic residues" evidence="7">
    <location>
        <begin position="134"/>
        <end position="149"/>
    </location>
</feature>
<name>A0A1E3NRF0_9ASCO</name>
<dbReference type="SMART" id="SM00066">
    <property type="entry name" value="GAL4"/>
    <property type="match status" value="1"/>
</dbReference>
<protein>
    <recommendedName>
        <fullName evidence="8">Zn(2)-C6 fungal-type domain-containing protein</fullName>
    </recommendedName>
</protein>
<feature type="compositionally biased region" description="Polar residues" evidence="7">
    <location>
        <begin position="451"/>
        <end position="464"/>
    </location>
</feature>
<evidence type="ECO:0000256" key="1">
    <source>
        <dbReference type="ARBA" id="ARBA00022723"/>
    </source>
</evidence>
<evidence type="ECO:0000256" key="4">
    <source>
        <dbReference type="ARBA" id="ARBA00023125"/>
    </source>
</evidence>
<dbReference type="InterPro" id="IPR001138">
    <property type="entry name" value="Zn2Cys6_DnaBD"/>
</dbReference>
<evidence type="ECO:0000256" key="6">
    <source>
        <dbReference type="ARBA" id="ARBA00023242"/>
    </source>
</evidence>
<feature type="region of interest" description="Disordered" evidence="7">
    <location>
        <begin position="191"/>
        <end position="297"/>
    </location>
</feature>
<organism evidence="9 10">
    <name type="scientific">Pichia membranifaciens NRRL Y-2026</name>
    <dbReference type="NCBI Taxonomy" id="763406"/>
    <lineage>
        <taxon>Eukaryota</taxon>
        <taxon>Fungi</taxon>
        <taxon>Dikarya</taxon>
        <taxon>Ascomycota</taxon>
        <taxon>Saccharomycotina</taxon>
        <taxon>Pichiomycetes</taxon>
        <taxon>Pichiales</taxon>
        <taxon>Pichiaceae</taxon>
        <taxon>Pichia</taxon>
    </lineage>
</organism>
<evidence type="ECO:0000256" key="7">
    <source>
        <dbReference type="SAM" id="MobiDB-lite"/>
    </source>
</evidence>
<keyword evidence="3" id="KW-0805">Transcription regulation</keyword>
<dbReference type="GO" id="GO:0000981">
    <property type="term" value="F:DNA-binding transcription factor activity, RNA polymerase II-specific"/>
    <property type="evidence" value="ECO:0007669"/>
    <property type="project" value="InterPro"/>
</dbReference>
<dbReference type="OrthoDB" id="5426978at2759"/>
<dbReference type="PANTHER" id="PTHR31668">
    <property type="entry name" value="GLUCOSE TRANSPORT TRANSCRIPTION REGULATOR RGT1-RELATED-RELATED"/>
    <property type="match status" value="1"/>
</dbReference>
<sequence length="964" mass="106811">MSDNQSLSGQAVPKAAGLASGPDANAGILEKNPTDITSILNPSRSTAHLTTLGDSLSPGTKPADLQPLHESSNEAEDAADNDNDDGDAAEDDNDNDNDNDHDNDHDNDNDEEDEDEDDNGRRNGQEENDLMQTGKKHHARLPPRKRSKVSRACDECRRKKVRCNAVFDMNSNSIVKICTNCEKNNDSCMFTRVPLKRGPNKGYTKKSSSSSSINSSHTKPKNSKRLSLDSPEMPPSPTFFNPSGHPDTEMLRIDSNASIRSNSNRNSTLSQFVPPPPPHPASSVQPPYNNQQVILPPLNSIPFSDKLSDPNNQQAIFWKVPTEMPSLPPNLGSHARKGSVDSTHSSLSSASSISSVTRNSLLFSTGLNREAKSLVNAGVENSDSEDEFLATTSGRLSRSTFQVPFTLQSRSPRVSFTSDKEQRSSASSIMAPNSISSPTARVASPRFESIQPRSSSQNNPNFRSTEYKDSLYSLLDNYYANLYPQYPLLPNPEIMKMSIGSIIDNSDFFTIIELFSASLHFINVITSSTNSTPVQTYSSSPSEPPSSMAVRFREITRAFEVIASMYLSKSLIYQSVPGKILFTSTLLLLNYAVVLSGYDYSLGFGIAFSYFNDWLIFKEGYDSPCFANLIQLVVLDALHTLYYGLPRSSTVCFAINTDFIKILLQEISFTPGVDLEWLSVGLHLVVLSNNLQELDSLNKLETIVITGTEYKFMSIIKLYYELYVYCSHLNAELQRIISAHNEQSDSDVSLTDDFKRFIYNVELNLSKLCKKLTNLIDEQLDDIEMTKPNPMVVVVLVRCTHISINTQIFVRSIIHLNEVLDFSHSKSNFNFSSNAQARRHENRSGSDSSINSFGSLSGSGGNNSITDFSSVIGDCNRRFAKLNENVASNLNRSQNIKQTHQHARDIVNMLINSKKPEIVVPRTTLHSSKGGVDYSVVIQNWVRLVNIFFSGEITKEGINGWSNV</sequence>
<feature type="region of interest" description="Disordered" evidence="7">
    <location>
        <begin position="412"/>
        <end position="464"/>
    </location>
</feature>
<dbReference type="CDD" id="cd00067">
    <property type="entry name" value="GAL4"/>
    <property type="match status" value="1"/>
</dbReference>
<dbReference type="SUPFAM" id="SSF57701">
    <property type="entry name" value="Zn2/Cys6 DNA-binding domain"/>
    <property type="match status" value="1"/>
</dbReference>
<keyword evidence="4" id="KW-0238">DNA-binding</keyword>
<dbReference type="GeneID" id="30181701"/>
<dbReference type="STRING" id="763406.A0A1E3NRF0"/>
<dbReference type="GO" id="GO:0003677">
    <property type="term" value="F:DNA binding"/>
    <property type="evidence" value="ECO:0007669"/>
    <property type="project" value="UniProtKB-KW"/>
</dbReference>
<feature type="compositionally biased region" description="Polar residues" evidence="7">
    <location>
        <begin position="424"/>
        <end position="439"/>
    </location>
</feature>
<accession>A0A1E3NRF0</accession>
<dbReference type="InterPro" id="IPR050797">
    <property type="entry name" value="Carb_Metab_Trans_Reg"/>
</dbReference>
<feature type="compositionally biased region" description="Acidic residues" evidence="7">
    <location>
        <begin position="107"/>
        <end position="118"/>
    </location>
</feature>
<reference evidence="9 10" key="1">
    <citation type="journal article" date="2016" name="Proc. Natl. Acad. Sci. U.S.A.">
        <title>Comparative genomics of biotechnologically important yeasts.</title>
        <authorList>
            <person name="Riley R."/>
            <person name="Haridas S."/>
            <person name="Wolfe K.H."/>
            <person name="Lopes M.R."/>
            <person name="Hittinger C.T."/>
            <person name="Goeker M."/>
            <person name="Salamov A.A."/>
            <person name="Wisecaver J.H."/>
            <person name="Long T.M."/>
            <person name="Calvey C.H."/>
            <person name="Aerts A.L."/>
            <person name="Barry K.W."/>
            <person name="Choi C."/>
            <person name="Clum A."/>
            <person name="Coughlan A.Y."/>
            <person name="Deshpande S."/>
            <person name="Douglass A.P."/>
            <person name="Hanson S.J."/>
            <person name="Klenk H.-P."/>
            <person name="LaButti K.M."/>
            <person name="Lapidus A."/>
            <person name="Lindquist E.A."/>
            <person name="Lipzen A.M."/>
            <person name="Meier-Kolthoff J.P."/>
            <person name="Ohm R.A."/>
            <person name="Otillar R.P."/>
            <person name="Pangilinan J.L."/>
            <person name="Peng Y."/>
            <person name="Rokas A."/>
            <person name="Rosa C.A."/>
            <person name="Scheuner C."/>
            <person name="Sibirny A.A."/>
            <person name="Slot J.C."/>
            <person name="Stielow J.B."/>
            <person name="Sun H."/>
            <person name="Kurtzman C.P."/>
            <person name="Blackwell M."/>
            <person name="Grigoriev I.V."/>
            <person name="Jeffries T.W."/>
        </authorList>
    </citation>
    <scope>NUCLEOTIDE SEQUENCE [LARGE SCALE GENOMIC DNA]</scope>
    <source>
        <strain evidence="9 10">NRRL Y-2026</strain>
    </source>
</reference>
<keyword evidence="5" id="KW-0804">Transcription</keyword>
<evidence type="ECO:0000256" key="5">
    <source>
        <dbReference type="ARBA" id="ARBA00023163"/>
    </source>
</evidence>